<dbReference type="Gene3D" id="3.30.160.100">
    <property type="entry name" value="Ribosome hibernation promotion factor-like"/>
    <property type="match status" value="1"/>
</dbReference>
<evidence type="ECO:0000313" key="6">
    <source>
        <dbReference type="EMBL" id="CAA9534529.1"/>
    </source>
</evidence>
<dbReference type="NCBIfam" id="TIGR00741">
    <property type="entry name" value="yfiA"/>
    <property type="match status" value="1"/>
</dbReference>
<comment type="subcellular location">
    <subcellularLocation>
        <location evidence="4">Cytoplasm</location>
    </subcellularLocation>
</comment>
<dbReference type="AlphaFoldDB" id="A0A6J4TWR4"/>
<dbReference type="InterPro" id="IPR036567">
    <property type="entry name" value="RHF-like"/>
</dbReference>
<protein>
    <recommendedName>
        <fullName evidence="3 4">Ribosome hibernation promoting factor</fullName>
        <shortName evidence="4">HPF</shortName>
    </recommendedName>
</protein>
<evidence type="ECO:0000256" key="4">
    <source>
        <dbReference type="HAMAP-Rule" id="MF_00839"/>
    </source>
</evidence>
<dbReference type="InterPro" id="IPR038416">
    <property type="entry name" value="Ribosom_S30AE_C_sf"/>
</dbReference>
<dbReference type="PANTHER" id="PTHR33231">
    <property type="entry name" value="30S RIBOSOMAL PROTEIN"/>
    <property type="match status" value="1"/>
</dbReference>
<comment type="subunit">
    <text evidence="2">Associates exclusively with 100S ribosomes, which are dimers of 70S ribosomes.</text>
</comment>
<proteinExistence type="inferred from homology"/>
<keyword evidence="1 4" id="KW-0810">Translation regulation</keyword>
<accession>A0A6J4TWR4</accession>
<dbReference type="Gene3D" id="3.30.505.50">
    <property type="entry name" value="Sigma 54 modulation/S30EA ribosomal protein, C-terminal domain"/>
    <property type="match status" value="1"/>
</dbReference>
<comment type="function">
    <text evidence="4">Required for dimerization of active 70S ribosomes into 100S ribosomes in stationary phase; 100S ribosomes are translationally inactive and sometimes present during exponential growth.</text>
</comment>
<dbReference type="EMBL" id="CADCWF010000007">
    <property type="protein sequence ID" value="CAA9534529.1"/>
    <property type="molecule type" value="Genomic_DNA"/>
</dbReference>
<dbReference type="CDD" id="cd00552">
    <property type="entry name" value="RaiA"/>
    <property type="match status" value="1"/>
</dbReference>
<dbReference type="GO" id="GO:0045900">
    <property type="term" value="P:negative regulation of translational elongation"/>
    <property type="evidence" value="ECO:0007669"/>
    <property type="project" value="TreeGrafter"/>
</dbReference>
<sequence>MAIQIRGNGITVSDEVREFAEQRVTRLDRLVPKIDERKLELRHNHTRSGPDTVTAQVTVQTGRTLLRAEESDPDVKLAIDRAVDKLVGQVRKVHSKRSRRSNGGDSVRLAETLAPDHVIEEASSTSDFDDIDDGDEAIGAVVRTKRFVLKPMDVDEAIERMELLGHDFFLFQSTDEQTFCVVYRRRGGDYGLLVPDRG</sequence>
<feature type="domain" description="Sigma 54 modulation/S30EA ribosomal protein C-terminal" evidence="5">
    <location>
        <begin position="140"/>
        <end position="192"/>
    </location>
</feature>
<dbReference type="Pfam" id="PF16321">
    <property type="entry name" value="Ribosom_S30AE_C"/>
    <property type="match status" value="1"/>
</dbReference>
<dbReference type="SUPFAM" id="SSF69754">
    <property type="entry name" value="Ribosome binding protein Y (YfiA homologue)"/>
    <property type="match status" value="1"/>
</dbReference>
<dbReference type="InterPro" id="IPR050574">
    <property type="entry name" value="HPF/YfiA_ribosome-assoc"/>
</dbReference>
<dbReference type="GO" id="GO:0043024">
    <property type="term" value="F:ribosomal small subunit binding"/>
    <property type="evidence" value="ECO:0007669"/>
    <property type="project" value="TreeGrafter"/>
</dbReference>
<dbReference type="HAMAP" id="MF_00839">
    <property type="entry name" value="HPF"/>
    <property type="match status" value="1"/>
</dbReference>
<evidence type="ECO:0000259" key="5">
    <source>
        <dbReference type="Pfam" id="PF16321"/>
    </source>
</evidence>
<evidence type="ECO:0000256" key="1">
    <source>
        <dbReference type="ARBA" id="ARBA00022845"/>
    </source>
</evidence>
<evidence type="ECO:0000256" key="2">
    <source>
        <dbReference type="ARBA" id="ARBA00038695"/>
    </source>
</evidence>
<dbReference type="Pfam" id="PF02482">
    <property type="entry name" value="Ribosomal_S30AE"/>
    <property type="match status" value="1"/>
</dbReference>
<keyword evidence="4" id="KW-0963">Cytoplasm</keyword>
<dbReference type="PANTHER" id="PTHR33231:SF1">
    <property type="entry name" value="30S RIBOSOMAL PROTEIN"/>
    <property type="match status" value="1"/>
</dbReference>
<comment type="subunit">
    <text evidence="4">Interacts with 100S ribosomes.</text>
</comment>
<dbReference type="InterPro" id="IPR003489">
    <property type="entry name" value="RHF/RaiA"/>
</dbReference>
<comment type="similarity">
    <text evidence="4">Belongs to the HPF/YfiA ribosome-associated protein family. Long HPF subfamily.</text>
</comment>
<gene>
    <name evidence="4" type="primary">hpf</name>
    <name evidence="6" type="ORF">AVDCRST_MAG59-147</name>
</gene>
<name>A0A6J4TWR4_9BACT</name>
<dbReference type="GO" id="GO:0022627">
    <property type="term" value="C:cytosolic small ribosomal subunit"/>
    <property type="evidence" value="ECO:0007669"/>
    <property type="project" value="TreeGrafter"/>
</dbReference>
<evidence type="ECO:0000256" key="3">
    <source>
        <dbReference type="ARBA" id="ARBA00041148"/>
    </source>
</evidence>
<organism evidence="6">
    <name type="scientific">uncultured Thermomicrobiales bacterium</name>
    <dbReference type="NCBI Taxonomy" id="1645740"/>
    <lineage>
        <taxon>Bacteria</taxon>
        <taxon>Pseudomonadati</taxon>
        <taxon>Thermomicrobiota</taxon>
        <taxon>Thermomicrobia</taxon>
        <taxon>Thermomicrobiales</taxon>
        <taxon>environmental samples</taxon>
    </lineage>
</organism>
<dbReference type="InterPro" id="IPR032528">
    <property type="entry name" value="Ribosom_S30AE_C"/>
</dbReference>
<reference evidence="6" key="1">
    <citation type="submission" date="2020-02" db="EMBL/GenBank/DDBJ databases">
        <authorList>
            <person name="Meier V. D."/>
        </authorList>
    </citation>
    <scope>NUCLEOTIDE SEQUENCE</scope>
    <source>
        <strain evidence="6">AVDCRST_MAG59</strain>
    </source>
</reference>
<dbReference type="InterPro" id="IPR034694">
    <property type="entry name" value="HPF_long/plastid"/>
</dbReference>